<evidence type="ECO:0000313" key="1">
    <source>
        <dbReference type="EMBL" id="EMD97103.1"/>
    </source>
</evidence>
<feature type="non-terminal residue" evidence="1">
    <location>
        <position position="51"/>
    </location>
</feature>
<protein>
    <submittedName>
        <fullName evidence="1">Uncharacterized protein</fullName>
    </submittedName>
</protein>
<reference evidence="1 2" key="1">
    <citation type="journal article" date="2012" name="PLoS Pathog.">
        <title>Diverse lifestyles and strategies of plant pathogenesis encoded in the genomes of eighteen Dothideomycetes fungi.</title>
        <authorList>
            <person name="Ohm R.A."/>
            <person name="Feau N."/>
            <person name="Henrissat B."/>
            <person name="Schoch C.L."/>
            <person name="Horwitz B.A."/>
            <person name="Barry K.W."/>
            <person name="Condon B.J."/>
            <person name="Copeland A.C."/>
            <person name="Dhillon B."/>
            <person name="Glaser F."/>
            <person name="Hesse C.N."/>
            <person name="Kosti I."/>
            <person name="LaButti K."/>
            <person name="Lindquist E.A."/>
            <person name="Lucas S."/>
            <person name="Salamov A.A."/>
            <person name="Bradshaw R.E."/>
            <person name="Ciuffetti L."/>
            <person name="Hamelin R.C."/>
            <person name="Kema G.H.J."/>
            <person name="Lawrence C."/>
            <person name="Scott J.A."/>
            <person name="Spatafora J.W."/>
            <person name="Turgeon B.G."/>
            <person name="de Wit P.J.G.M."/>
            <person name="Zhong S."/>
            <person name="Goodwin S.B."/>
            <person name="Grigoriev I.V."/>
        </authorList>
    </citation>
    <scope>NUCLEOTIDE SEQUENCE [LARGE SCALE GENOMIC DNA]</scope>
    <source>
        <strain evidence="2">C5 / ATCC 48332 / race O</strain>
    </source>
</reference>
<dbReference type="EMBL" id="KB445569">
    <property type="protein sequence ID" value="EMD97103.1"/>
    <property type="molecule type" value="Genomic_DNA"/>
</dbReference>
<organism evidence="1 2">
    <name type="scientific">Cochliobolus heterostrophus (strain C5 / ATCC 48332 / race O)</name>
    <name type="common">Southern corn leaf blight fungus</name>
    <name type="synonym">Bipolaris maydis</name>
    <dbReference type="NCBI Taxonomy" id="701091"/>
    <lineage>
        <taxon>Eukaryota</taxon>
        <taxon>Fungi</taxon>
        <taxon>Dikarya</taxon>
        <taxon>Ascomycota</taxon>
        <taxon>Pezizomycotina</taxon>
        <taxon>Dothideomycetes</taxon>
        <taxon>Pleosporomycetidae</taxon>
        <taxon>Pleosporales</taxon>
        <taxon>Pleosporineae</taxon>
        <taxon>Pleosporaceae</taxon>
        <taxon>Bipolaris</taxon>
    </lineage>
</organism>
<accession>M2VBM8</accession>
<reference evidence="2" key="2">
    <citation type="journal article" date="2013" name="PLoS Genet.">
        <title>Comparative genome structure, secondary metabolite, and effector coding capacity across Cochliobolus pathogens.</title>
        <authorList>
            <person name="Condon B.J."/>
            <person name="Leng Y."/>
            <person name="Wu D."/>
            <person name="Bushley K.E."/>
            <person name="Ohm R.A."/>
            <person name="Otillar R."/>
            <person name="Martin J."/>
            <person name="Schackwitz W."/>
            <person name="Grimwood J."/>
            <person name="MohdZainudin N."/>
            <person name="Xue C."/>
            <person name="Wang R."/>
            <person name="Manning V.A."/>
            <person name="Dhillon B."/>
            <person name="Tu Z.J."/>
            <person name="Steffenson B.J."/>
            <person name="Salamov A."/>
            <person name="Sun H."/>
            <person name="Lowry S."/>
            <person name="LaButti K."/>
            <person name="Han J."/>
            <person name="Copeland A."/>
            <person name="Lindquist E."/>
            <person name="Barry K."/>
            <person name="Schmutz J."/>
            <person name="Baker S.E."/>
            <person name="Ciuffetti L.M."/>
            <person name="Grigoriev I.V."/>
            <person name="Zhong S."/>
            <person name="Turgeon B.G."/>
        </authorList>
    </citation>
    <scope>NUCLEOTIDE SEQUENCE [LARGE SCALE GENOMIC DNA]</scope>
    <source>
        <strain evidence="2">C5 / ATCC 48332 / race O</strain>
    </source>
</reference>
<sequence>MQVFGRSAKLENLDKPKPATFTTKYQHHDNGILKNKIDWTNSLTLHVVCRS</sequence>
<gene>
    <name evidence="1" type="ORF">COCHEDRAFT_1018735</name>
</gene>
<proteinExistence type="predicted"/>
<dbReference type="HOGENOM" id="CLU_3111872_0_0_1"/>
<keyword evidence="2" id="KW-1185">Reference proteome</keyword>
<dbReference type="Proteomes" id="UP000016936">
    <property type="component" value="Unassembled WGS sequence"/>
</dbReference>
<dbReference type="AlphaFoldDB" id="M2VBM8"/>
<evidence type="ECO:0000313" key="2">
    <source>
        <dbReference type="Proteomes" id="UP000016936"/>
    </source>
</evidence>
<name>M2VBM8_COCH5</name>